<accession>A0A6C0FVP7</accession>
<dbReference type="InterPro" id="IPR014347">
    <property type="entry name" value="Tautomerase/MIF_sf"/>
</dbReference>
<dbReference type="Pfam" id="PF08921">
    <property type="entry name" value="DUF1904"/>
    <property type="match status" value="1"/>
</dbReference>
<gene>
    <name evidence="1" type="ORF">GXP70_05945</name>
</gene>
<dbReference type="RefSeq" id="WP_162355607.1">
    <property type="nucleotide sequence ID" value="NZ_CP048209.1"/>
</dbReference>
<dbReference type="SUPFAM" id="SSF55331">
    <property type="entry name" value="Tautomerase/MIF"/>
    <property type="match status" value="1"/>
</dbReference>
<proteinExistence type="predicted"/>
<dbReference type="Gene3D" id="3.30.429.10">
    <property type="entry name" value="Macrophage Migration Inhibitory Factor"/>
    <property type="match status" value="1"/>
</dbReference>
<organism evidence="1 2">
    <name type="scientific">Paenibacillus lycopersici</name>
    <dbReference type="NCBI Taxonomy" id="2704462"/>
    <lineage>
        <taxon>Bacteria</taxon>
        <taxon>Bacillati</taxon>
        <taxon>Bacillota</taxon>
        <taxon>Bacilli</taxon>
        <taxon>Bacillales</taxon>
        <taxon>Paenibacillaceae</taxon>
        <taxon>Paenibacillus</taxon>
    </lineage>
</organism>
<dbReference type="InterPro" id="IPR015017">
    <property type="entry name" value="DUF1904"/>
</dbReference>
<sequence length="118" mass="13237">MPQLTMRGVNVTEVMKISTALIDELAQICRCSRDNFTIDCLTTTSILDGAIVPTFPFVEVAWFDRPRDVQDGVANAITDYLLQTGIQEVEVAFKVYRETHYYANGQPFMVKAGPPVFD</sequence>
<protein>
    <submittedName>
        <fullName evidence="1">DUF1904 family protein</fullName>
    </submittedName>
</protein>
<reference evidence="1 2" key="1">
    <citation type="submission" date="2020-01" db="EMBL/GenBank/DDBJ databases">
        <title>Paenibacillus sp. nov., isolated from tomato rhizosphere.</title>
        <authorList>
            <person name="Weon H.-Y."/>
            <person name="Lee S.A."/>
        </authorList>
    </citation>
    <scope>NUCLEOTIDE SEQUENCE [LARGE SCALE GENOMIC DNA]</scope>
    <source>
        <strain evidence="1 2">12200R-189</strain>
    </source>
</reference>
<evidence type="ECO:0000313" key="1">
    <source>
        <dbReference type="EMBL" id="QHT59541.1"/>
    </source>
</evidence>
<name>A0A6C0FVP7_9BACL</name>
<dbReference type="KEGG" id="plyc:GXP70_05945"/>
<dbReference type="AlphaFoldDB" id="A0A6C0FVP7"/>
<dbReference type="Proteomes" id="UP000476064">
    <property type="component" value="Chromosome"/>
</dbReference>
<keyword evidence="2" id="KW-1185">Reference proteome</keyword>
<evidence type="ECO:0000313" key="2">
    <source>
        <dbReference type="Proteomes" id="UP000476064"/>
    </source>
</evidence>
<dbReference type="EMBL" id="CP048209">
    <property type="protein sequence ID" value="QHT59541.1"/>
    <property type="molecule type" value="Genomic_DNA"/>
</dbReference>